<feature type="transmembrane region" description="Helical" evidence="1">
    <location>
        <begin position="6"/>
        <end position="27"/>
    </location>
</feature>
<dbReference type="RefSeq" id="WP_382185138.1">
    <property type="nucleotide sequence ID" value="NZ_JBHSZI010000001.1"/>
</dbReference>
<comment type="caution">
    <text evidence="2">The sequence shown here is derived from an EMBL/GenBank/DDBJ whole genome shotgun (WGS) entry which is preliminary data.</text>
</comment>
<keyword evidence="1" id="KW-0472">Membrane</keyword>
<protein>
    <recommendedName>
        <fullName evidence="4">DUF4126 domain-containing protein</fullName>
    </recommendedName>
</protein>
<sequence length="80" mass="8163">MSVESIAVAGVVIGLGVAMRLSGLPWLVSGIQPLIAPELATEFIGDLLLAVGGVLAVLGLLDEILPVPEPVWLAFGGSWS</sequence>
<gene>
    <name evidence="2" type="ORF">ACFQQG_08850</name>
</gene>
<accession>A0ABD5W6D0</accession>
<keyword evidence="1" id="KW-1133">Transmembrane helix</keyword>
<feature type="transmembrane region" description="Helical" evidence="1">
    <location>
        <begin position="39"/>
        <end position="61"/>
    </location>
</feature>
<dbReference type="EMBL" id="JBHSZI010000001">
    <property type="protein sequence ID" value="MFC7058267.1"/>
    <property type="molecule type" value="Genomic_DNA"/>
</dbReference>
<keyword evidence="1" id="KW-0812">Transmembrane</keyword>
<dbReference type="Proteomes" id="UP001596445">
    <property type="component" value="Unassembled WGS sequence"/>
</dbReference>
<name>A0ABD5W6D0_9EURY</name>
<keyword evidence="3" id="KW-1185">Reference proteome</keyword>
<proteinExistence type="predicted"/>
<evidence type="ECO:0000313" key="3">
    <source>
        <dbReference type="Proteomes" id="UP001596445"/>
    </source>
</evidence>
<dbReference type="AlphaFoldDB" id="A0ABD5W6D0"/>
<evidence type="ECO:0000256" key="1">
    <source>
        <dbReference type="SAM" id="Phobius"/>
    </source>
</evidence>
<reference evidence="2 3" key="1">
    <citation type="journal article" date="2019" name="Int. J. Syst. Evol. Microbiol.">
        <title>The Global Catalogue of Microorganisms (GCM) 10K type strain sequencing project: providing services to taxonomists for standard genome sequencing and annotation.</title>
        <authorList>
            <consortium name="The Broad Institute Genomics Platform"/>
            <consortium name="The Broad Institute Genome Sequencing Center for Infectious Disease"/>
            <person name="Wu L."/>
            <person name="Ma J."/>
        </authorList>
    </citation>
    <scope>NUCLEOTIDE SEQUENCE [LARGE SCALE GENOMIC DNA]</scope>
    <source>
        <strain evidence="2 3">JCM 30072</strain>
    </source>
</reference>
<organism evidence="2 3">
    <name type="scientific">Halovenus salina</name>
    <dbReference type="NCBI Taxonomy" id="1510225"/>
    <lineage>
        <taxon>Archaea</taxon>
        <taxon>Methanobacteriati</taxon>
        <taxon>Methanobacteriota</taxon>
        <taxon>Stenosarchaea group</taxon>
        <taxon>Halobacteria</taxon>
        <taxon>Halobacteriales</taxon>
        <taxon>Haloarculaceae</taxon>
        <taxon>Halovenus</taxon>
    </lineage>
</organism>
<evidence type="ECO:0000313" key="2">
    <source>
        <dbReference type="EMBL" id="MFC7058267.1"/>
    </source>
</evidence>
<evidence type="ECO:0008006" key="4">
    <source>
        <dbReference type="Google" id="ProtNLM"/>
    </source>
</evidence>